<sequence>MAHIKNIHKAVYLEVFKSNNSAVTKDLKSDLSNPIPSTSKQDSITISESTVNEPQLPSTSTSSPMDSTSSPMDNSSEISTKNSQTDKKMDYDRELPFKRQISIESSFGEIYAYTSTGDKTKRINNAIMFMICKDNQPFR</sequence>
<protein>
    <submittedName>
        <fullName evidence="2">Uncharacterized protein</fullName>
    </submittedName>
</protein>
<feature type="compositionally biased region" description="Low complexity" evidence="1">
    <location>
        <begin position="57"/>
        <end position="76"/>
    </location>
</feature>
<dbReference type="EMBL" id="BGZK01000402">
    <property type="protein sequence ID" value="GBP41630.1"/>
    <property type="molecule type" value="Genomic_DNA"/>
</dbReference>
<dbReference type="Proteomes" id="UP000299102">
    <property type="component" value="Unassembled WGS sequence"/>
</dbReference>
<feature type="compositionally biased region" description="Polar residues" evidence="1">
    <location>
        <begin position="30"/>
        <end position="56"/>
    </location>
</feature>
<comment type="caution">
    <text evidence="2">The sequence shown here is derived from an EMBL/GenBank/DDBJ whole genome shotgun (WGS) entry which is preliminary data.</text>
</comment>
<evidence type="ECO:0000256" key="1">
    <source>
        <dbReference type="SAM" id="MobiDB-lite"/>
    </source>
</evidence>
<proteinExistence type="predicted"/>
<dbReference type="AlphaFoldDB" id="A0A4C1VSY8"/>
<reference evidence="2 3" key="1">
    <citation type="journal article" date="2019" name="Commun. Biol.">
        <title>The bagworm genome reveals a unique fibroin gene that provides high tensile strength.</title>
        <authorList>
            <person name="Kono N."/>
            <person name="Nakamura H."/>
            <person name="Ohtoshi R."/>
            <person name="Tomita M."/>
            <person name="Numata K."/>
            <person name="Arakawa K."/>
        </authorList>
    </citation>
    <scope>NUCLEOTIDE SEQUENCE [LARGE SCALE GENOMIC DNA]</scope>
</reference>
<gene>
    <name evidence="2" type="ORF">EVAR_34063_1</name>
</gene>
<organism evidence="2 3">
    <name type="scientific">Eumeta variegata</name>
    <name type="common">Bagworm moth</name>
    <name type="synonym">Eumeta japonica</name>
    <dbReference type="NCBI Taxonomy" id="151549"/>
    <lineage>
        <taxon>Eukaryota</taxon>
        <taxon>Metazoa</taxon>
        <taxon>Ecdysozoa</taxon>
        <taxon>Arthropoda</taxon>
        <taxon>Hexapoda</taxon>
        <taxon>Insecta</taxon>
        <taxon>Pterygota</taxon>
        <taxon>Neoptera</taxon>
        <taxon>Endopterygota</taxon>
        <taxon>Lepidoptera</taxon>
        <taxon>Glossata</taxon>
        <taxon>Ditrysia</taxon>
        <taxon>Tineoidea</taxon>
        <taxon>Psychidae</taxon>
        <taxon>Oiketicinae</taxon>
        <taxon>Eumeta</taxon>
    </lineage>
</organism>
<name>A0A4C1VSY8_EUMVA</name>
<dbReference type="OrthoDB" id="2438421at2759"/>
<keyword evidence="3" id="KW-1185">Reference proteome</keyword>
<accession>A0A4C1VSY8</accession>
<feature type="region of interest" description="Disordered" evidence="1">
    <location>
        <begin position="26"/>
        <end position="92"/>
    </location>
</feature>
<evidence type="ECO:0000313" key="2">
    <source>
        <dbReference type="EMBL" id="GBP41630.1"/>
    </source>
</evidence>
<evidence type="ECO:0000313" key="3">
    <source>
        <dbReference type="Proteomes" id="UP000299102"/>
    </source>
</evidence>